<accession>A0A0A3I9X8</accession>
<protein>
    <submittedName>
        <fullName evidence="1">Phosphate-starvation-inducible protein PsiE</fullName>
    </submittedName>
</protein>
<organism evidence="1 2">
    <name type="scientific">Lysinibacillus odysseyi 34hs-1 = NBRC 100172</name>
    <dbReference type="NCBI Taxonomy" id="1220589"/>
    <lineage>
        <taxon>Bacteria</taxon>
        <taxon>Bacillati</taxon>
        <taxon>Bacillota</taxon>
        <taxon>Bacilli</taxon>
        <taxon>Bacillales</taxon>
        <taxon>Bacillaceae</taxon>
        <taxon>Lysinibacillus</taxon>
    </lineage>
</organism>
<evidence type="ECO:0000313" key="1">
    <source>
        <dbReference type="EMBL" id="KGR81529.1"/>
    </source>
</evidence>
<comment type="caution">
    <text evidence="1">The sequence shown here is derived from an EMBL/GenBank/DDBJ whole genome shotgun (WGS) entry which is preliminary data.</text>
</comment>
<reference evidence="1 2" key="1">
    <citation type="submission" date="2014-02" db="EMBL/GenBank/DDBJ databases">
        <title>Draft genome sequence of Lysinibacillus odysseyi NBRC 100172.</title>
        <authorList>
            <person name="Zhang F."/>
            <person name="Wang G."/>
            <person name="Zhang L."/>
        </authorList>
    </citation>
    <scope>NUCLEOTIDE SEQUENCE [LARGE SCALE GENOMIC DNA]</scope>
    <source>
        <strain evidence="1 2">NBRC 100172</strain>
    </source>
</reference>
<keyword evidence="2" id="KW-1185">Reference proteome</keyword>
<proteinExistence type="predicted"/>
<dbReference type="STRING" id="1220589.CD32_19425"/>
<name>A0A0A3I9X8_9BACI</name>
<dbReference type="RefSeq" id="WP_036157905.1">
    <property type="nucleotide sequence ID" value="NZ_AVCX01000001.1"/>
</dbReference>
<evidence type="ECO:0000313" key="2">
    <source>
        <dbReference type="Proteomes" id="UP000030437"/>
    </source>
</evidence>
<dbReference type="AlphaFoldDB" id="A0A0A3I9X8"/>
<dbReference type="eggNOG" id="ENOG50335TZ">
    <property type="taxonomic scope" value="Bacteria"/>
</dbReference>
<sequence>MAKQAKEGHITEGRLEEGLRIRNELFIELIAQVLHEQLVIERPILHERMANLVDLSNYDDELKDTLYALINKL</sequence>
<dbReference type="Proteomes" id="UP000030437">
    <property type="component" value="Unassembled WGS sequence"/>
</dbReference>
<gene>
    <name evidence="1" type="ORF">CD32_19425</name>
</gene>
<dbReference type="OrthoDB" id="2455445at2"/>
<dbReference type="EMBL" id="JPVP01000060">
    <property type="protein sequence ID" value="KGR81529.1"/>
    <property type="molecule type" value="Genomic_DNA"/>
</dbReference>